<dbReference type="Pfam" id="PF01541">
    <property type="entry name" value="GIY-YIG"/>
    <property type="match status" value="1"/>
</dbReference>
<dbReference type="SUPFAM" id="SSF82771">
    <property type="entry name" value="GIY-YIG endonuclease"/>
    <property type="match status" value="1"/>
</dbReference>
<dbReference type="InterPro" id="IPR000305">
    <property type="entry name" value="GIY-YIG_endonuc"/>
</dbReference>
<evidence type="ECO:0000313" key="4">
    <source>
        <dbReference type="Proteomes" id="UP000002817"/>
    </source>
</evidence>
<feature type="domain" description="GIY-YIG" evidence="2">
    <location>
        <begin position="55"/>
        <end position="143"/>
    </location>
</feature>
<sequence>MNLSSEVVSTMVGLSIFVLLGFILAYWLFTCAMKQWHYIKNLEPFYEQPNSYSVRNHSVYIIKVEGENDPDRVYVGVTNNFARRLNEHKEQLERGKHKNHNLQEAYEQGHRFMMHRLGREYTKLEAYGKEHQLRPRWNMGFNIAAGGLRGIHY</sequence>
<keyword evidence="1" id="KW-0472">Membrane</keyword>
<dbReference type="AlphaFoldDB" id="F9SZ45"/>
<dbReference type="Proteomes" id="UP000002817">
    <property type="component" value="Unassembled WGS sequence"/>
</dbReference>
<evidence type="ECO:0000256" key="1">
    <source>
        <dbReference type="SAM" id="Phobius"/>
    </source>
</evidence>
<dbReference type="RefSeq" id="WP_004418748.1">
    <property type="nucleotide sequence ID" value="NZ_ACZV01000004.1"/>
</dbReference>
<dbReference type="InterPro" id="IPR035901">
    <property type="entry name" value="GIY-YIG_endonuc_sf"/>
</dbReference>
<keyword evidence="1" id="KW-0812">Transmembrane</keyword>
<organism evidence="3 4">
    <name type="scientific">Vibrio orientalis CIP 102891 = ATCC 33934</name>
    <dbReference type="NCBI Taxonomy" id="675816"/>
    <lineage>
        <taxon>Bacteria</taxon>
        <taxon>Pseudomonadati</taxon>
        <taxon>Pseudomonadota</taxon>
        <taxon>Gammaproteobacteria</taxon>
        <taxon>Vibrionales</taxon>
        <taxon>Vibrionaceae</taxon>
        <taxon>Vibrio</taxon>
        <taxon>Vibrio oreintalis group</taxon>
    </lineage>
</organism>
<feature type="transmembrane region" description="Helical" evidence="1">
    <location>
        <begin position="12"/>
        <end position="29"/>
    </location>
</feature>
<protein>
    <recommendedName>
        <fullName evidence="2">GIY-YIG domain-containing protein</fullName>
    </recommendedName>
</protein>
<keyword evidence="1" id="KW-1133">Transmembrane helix</keyword>
<accession>F9SZ45</accession>
<evidence type="ECO:0000259" key="2">
    <source>
        <dbReference type="PROSITE" id="PS50164"/>
    </source>
</evidence>
<dbReference type="Gene3D" id="3.40.1440.10">
    <property type="entry name" value="GIY-YIG endonuclease"/>
    <property type="match status" value="1"/>
</dbReference>
<comment type="caution">
    <text evidence="3">The sequence shown here is derived from an EMBL/GenBank/DDBJ whole genome shotgun (WGS) entry which is preliminary data.</text>
</comment>
<name>F9SZ45_VIBOR</name>
<gene>
    <name evidence="3" type="ORF">VIOR3934_15286</name>
</gene>
<proteinExistence type="predicted"/>
<evidence type="ECO:0000313" key="3">
    <source>
        <dbReference type="EMBL" id="EGU44527.1"/>
    </source>
</evidence>
<dbReference type="OrthoDB" id="9807770at2"/>
<dbReference type="PROSITE" id="PS50164">
    <property type="entry name" value="GIY_YIG"/>
    <property type="match status" value="1"/>
</dbReference>
<dbReference type="EMBL" id="AFWH01000095">
    <property type="protein sequence ID" value="EGU44527.1"/>
    <property type="molecule type" value="Genomic_DNA"/>
</dbReference>
<reference evidence="3 4" key="1">
    <citation type="journal article" date="2012" name="Int. J. Syst. Evol. Microbiol.">
        <title>Vibrio caribbeanicus sp. nov., isolated from the marine sponge Scleritoderma cyanea.</title>
        <authorList>
            <person name="Hoffmann M."/>
            <person name="Monday S.R."/>
            <person name="Allard M.W."/>
            <person name="Strain E.A."/>
            <person name="Whittaker P."/>
            <person name="Naum M."/>
            <person name="McCarthy P.J."/>
            <person name="Lopez J.V."/>
            <person name="Fischer M."/>
            <person name="Brown E.W."/>
        </authorList>
    </citation>
    <scope>NUCLEOTIDE SEQUENCE [LARGE SCALE GENOMIC DNA]</scope>
    <source>
        <strain evidence="4">CIP 102891 / ATCC 33934</strain>
    </source>
</reference>